<dbReference type="AlphaFoldDB" id="A0A4Q0VDB1"/>
<feature type="transmembrane region" description="Helical" evidence="1">
    <location>
        <begin position="302"/>
        <end position="323"/>
    </location>
</feature>
<feature type="transmembrane region" description="Helical" evidence="1">
    <location>
        <begin position="399"/>
        <end position="423"/>
    </location>
</feature>
<proteinExistence type="inferred from homology"/>
<dbReference type="PANTHER" id="PTHR36178:SF1">
    <property type="entry name" value="SODIUM_GLUTAMATE SYMPORTER"/>
    <property type="match status" value="1"/>
</dbReference>
<evidence type="ECO:0000256" key="2">
    <source>
        <dbReference type="NCBIfam" id="TIGR00210"/>
    </source>
</evidence>
<protein>
    <recommendedName>
        <fullName evidence="1 2">Sodium/glutamate symporter</fullName>
    </recommendedName>
</protein>
<keyword evidence="1" id="KW-0813">Transport</keyword>
<reference evidence="3 4" key="1">
    <citation type="submission" date="2018-06" db="EMBL/GenBank/DDBJ databases">
        <title>Genome conservation of Clostridium tetani.</title>
        <authorList>
            <person name="Bruggemann H."/>
            <person name="Popoff M.R."/>
        </authorList>
    </citation>
    <scope>NUCLEOTIDE SEQUENCE [LARGE SCALE GENOMIC DNA]</scope>
    <source>
        <strain evidence="3 4">2017.061</strain>
    </source>
</reference>
<organism evidence="3 4">
    <name type="scientific">Clostridium tetani</name>
    <dbReference type="NCBI Taxonomy" id="1513"/>
    <lineage>
        <taxon>Bacteria</taxon>
        <taxon>Bacillati</taxon>
        <taxon>Bacillota</taxon>
        <taxon>Clostridia</taxon>
        <taxon>Eubacteriales</taxon>
        <taxon>Clostridiaceae</taxon>
        <taxon>Clostridium</taxon>
    </lineage>
</organism>
<evidence type="ECO:0000256" key="1">
    <source>
        <dbReference type="HAMAP-Rule" id="MF_02062"/>
    </source>
</evidence>
<evidence type="ECO:0000313" key="3">
    <source>
        <dbReference type="EMBL" id="RXI48970.1"/>
    </source>
</evidence>
<comment type="caution">
    <text evidence="3">The sequence shown here is derived from an EMBL/GenBank/DDBJ whole genome shotgun (WGS) entry which is preliminary data.</text>
</comment>
<dbReference type="Pfam" id="PF03616">
    <property type="entry name" value="Glt_symporter"/>
    <property type="match status" value="1"/>
</dbReference>
<keyword evidence="1" id="KW-0769">Symport</keyword>
<feature type="transmembrane region" description="Helical" evidence="1">
    <location>
        <begin position="181"/>
        <end position="203"/>
    </location>
</feature>
<sequence length="427" mass="46231">MRVYYYYINLSKVLRRVFMKREIIEGILTLKIDMVTTLTLAILMFFLGDLLKKKVNFFERFCIPSPVIGGLLFSIFTLILKQANVITITMDATFQSPFMLVFFTTIGLGGSFSLLKKGGKPLIIYWALCGILAVSQNLIGVYMAKVVNLHPLLGVLMGAASMEGGHGAAAAFGNDVEKLGITGATTVALAAATFGLIAGGLIGGPITKTLIDKYNLKPSEEEQKEDVSYKEVAGITDKGNITAYGFLMHLGIITVCMTLGSIAGGWVRAGGTVLPGYVGAMFIAVIFRNLNDKFNFIKLDFYTIDLMGDIALSIFLSMALMTLKLWELANLAGPMFVVLITQVVFIALYTVFVTFRLLGKDFDAAIMCAGMLGHGLGATPNAIANMSTVSEKYGPSTKAFLIVPLVGAFLIDLIGIPNIIYFINVFK</sequence>
<keyword evidence="1" id="KW-0812">Transmembrane</keyword>
<feature type="transmembrane region" description="Helical" evidence="1">
    <location>
        <begin position="246"/>
        <end position="267"/>
    </location>
</feature>
<keyword evidence="1" id="KW-0915">Sodium</keyword>
<feature type="transmembrane region" description="Helical" evidence="1">
    <location>
        <begin position="60"/>
        <end position="80"/>
    </location>
</feature>
<feature type="transmembrane region" description="Helical" evidence="1">
    <location>
        <begin position="273"/>
        <end position="290"/>
    </location>
</feature>
<comment type="similarity">
    <text evidence="1">Belongs to the glutamate:Na(+) symporter (ESS) (TC 2.A.27) family.</text>
</comment>
<keyword evidence="1" id="KW-0406">Ion transport</keyword>
<dbReference type="NCBIfam" id="TIGR00210">
    <property type="entry name" value="gltS"/>
    <property type="match status" value="1"/>
</dbReference>
<comment type="function">
    <text evidence="1">Catalyzes the sodium-dependent transport of glutamate.</text>
</comment>
<dbReference type="EMBL" id="QMAP01000005">
    <property type="protein sequence ID" value="RXI48970.1"/>
    <property type="molecule type" value="Genomic_DNA"/>
</dbReference>
<dbReference type="HAMAP" id="MF_02062">
    <property type="entry name" value="GltS"/>
    <property type="match status" value="1"/>
</dbReference>
<feature type="transmembrane region" description="Helical" evidence="1">
    <location>
        <begin position="122"/>
        <end position="144"/>
    </location>
</feature>
<keyword evidence="1" id="KW-0472">Membrane</keyword>
<name>A0A4Q0VDB1_CLOTA</name>
<feature type="transmembrane region" description="Helical" evidence="1">
    <location>
        <begin position="23"/>
        <end position="48"/>
    </location>
</feature>
<feature type="transmembrane region" description="Helical" evidence="1">
    <location>
        <begin position="92"/>
        <end position="115"/>
    </location>
</feature>
<dbReference type="PANTHER" id="PTHR36178">
    <property type="entry name" value="SLR0625 PROTEIN"/>
    <property type="match status" value="1"/>
</dbReference>
<dbReference type="GO" id="GO:0015501">
    <property type="term" value="F:glutamate:sodium symporter activity"/>
    <property type="evidence" value="ECO:0007669"/>
    <property type="project" value="UniProtKB-UniRule"/>
</dbReference>
<keyword evidence="1" id="KW-0029">Amino-acid transport</keyword>
<gene>
    <name evidence="3" type="primary">gltS</name>
    <name evidence="3" type="ORF">DP130_06035</name>
</gene>
<dbReference type="Proteomes" id="UP000290921">
    <property type="component" value="Unassembled WGS sequence"/>
</dbReference>
<comment type="subcellular location">
    <subcellularLocation>
        <location evidence="1">Cell membrane</location>
        <topology evidence="1">Multi-pass membrane protein</topology>
    </subcellularLocation>
</comment>
<keyword evidence="1" id="KW-1133">Transmembrane helix</keyword>
<feature type="transmembrane region" description="Helical" evidence="1">
    <location>
        <begin position="362"/>
        <end position="379"/>
    </location>
</feature>
<keyword evidence="1" id="KW-1003">Cell membrane</keyword>
<feature type="transmembrane region" description="Helical" evidence="1">
    <location>
        <begin position="335"/>
        <end position="355"/>
    </location>
</feature>
<dbReference type="GO" id="GO:0005886">
    <property type="term" value="C:plasma membrane"/>
    <property type="evidence" value="ECO:0007669"/>
    <property type="project" value="UniProtKB-SubCell"/>
</dbReference>
<dbReference type="GO" id="GO:0015813">
    <property type="term" value="P:L-glutamate transmembrane transport"/>
    <property type="evidence" value="ECO:0007669"/>
    <property type="project" value="UniProtKB-UniRule"/>
</dbReference>
<accession>A0A4Q0VDB1</accession>
<keyword evidence="1" id="KW-0739">Sodium transport</keyword>
<evidence type="ECO:0000313" key="4">
    <source>
        <dbReference type="Proteomes" id="UP000290921"/>
    </source>
</evidence>
<dbReference type="InterPro" id="IPR004445">
    <property type="entry name" value="GltS"/>
</dbReference>